<dbReference type="Proteomes" id="UP000031549">
    <property type="component" value="Unassembled WGS sequence"/>
</dbReference>
<keyword evidence="3" id="KW-1185">Reference proteome</keyword>
<dbReference type="Gene3D" id="3.30.420.40">
    <property type="match status" value="2"/>
</dbReference>
<dbReference type="InterPro" id="IPR040607">
    <property type="entry name" value="ALP_N"/>
</dbReference>
<evidence type="ECO:0000313" key="3">
    <source>
        <dbReference type="Proteomes" id="UP000031549"/>
    </source>
</evidence>
<name>A0A846HMJ8_9CYAN</name>
<sequence length="344" mass="37524">MTYLASTAISATASHDAIPCGWDCGNGYAKLHSTDGEILIPSYFYQIDDHDGANYEALGTGSVIEYVSGDRLDLIGTRWLIGETAEIYHPLNYQRIVDDFKNKVTYGLQMLLGAIALMPKQSNYHLTVVASLHDSQAFATDLKKALQGNHIVKLNGTSCGVTLTVQVTEEGIGALIVNRVPGQRKVALIDLGHGTTITSIFEGNKLLQNSRIVEPVGVYHLCSNIANNIETRRKLNKPASIHLIREGIYNQFHYGTTGWQFDEVYAAELKPWLKSCLVKAFKHLQARADDLDATYLIGGGANLPSVSAIASRQGIATIQNSQLANVQGLLKLATLVQKQEKNNG</sequence>
<dbReference type="CDD" id="cd10227">
    <property type="entry name" value="ASKHA_NBD_ParM-like"/>
    <property type="match status" value="1"/>
</dbReference>
<comment type="caution">
    <text evidence="2">The sequence shown here is derived from an EMBL/GenBank/DDBJ whole genome shotgun (WGS) entry which is preliminary data.</text>
</comment>
<dbReference type="AlphaFoldDB" id="A0A846HMJ8"/>
<accession>A0A846HMJ8</accession>
<dbReference type="RefSeq" id="WP_039754289.1">
    <property type="nucleotide sequence ID" value="NZ_JTCM02000149.1"/>
</dbReference>
<evidence type="ECO:0000313" key="2">
    <source>
        <dbReference type="EMBL" id="NEU77041.1"/>
    </source>
</evidence>
<reference evidence="2 3" key="1">
    <citation type="journal article" date="2015" name="Genome Announc.">
        <title>Draft Genome Sequence of Cyanobacterium Hassallia byssoidea Strain VB512170, Isolated from Monuments in India.</title>
        <authorList>
            <person name="Singh D."/>
            <person name="Chandrababunaidu M.M."/>
            <person name="Panda A."/>
            <person name="Sen D."/>
            <person name="Bhattacharyya S."/>
            <person name="Adhikary S.P."/>
            <person name="Tripathy S."/>
        </authorList>
    </citation>
    <scope>NUCLEOTIDE SEQUENCE [LARGE SCALE GENOMIC DNA]</scope>
    <source>
        <strain evidence="2 3">VB512170</strain>
    </source>
</reference>
<proteinExistence type="predicted"/>
<organism evidence="2 3">
    <name type="scientific">Hassallia byssoidea VB512170</name>
    <dbReference type="NCBI Taxonomy" id="1304833"/>
    <lineage>
        <taxon>Bacteria</taxon>
        <taxon>Bacillati</taxon>
        <taxon>Cyanobacteriota</taxon>
        <taxon>Cyanophyceae</taxon>
        <taxon>Nostocales</taxon>
        <taxon>Tolypothrichaceae</taxon>
        <taxon>Hassallia</taxon>
    </lineage>
</organism>
<dbReference type="InterPro" id="IPR043129">
    <property type="entry name" value="ATPase_NBD"/>
</dbReference>
<dbReference type="EMBL" id="JTCM02000149">
    <property type="protein sequence ID" value="NEU77041.1"/>
    <property type="molecule type" value="Genomic_DNA"/>
</dbReference>
<evidence type="ECO:0000259" key="1">
    <source>
        <dbReference type="Pfam" id="PF17989"/>
    </source>
</evidence>
<feature type="domain" description="Actin-like protein N-terminal" evidence="1">
    <location>
        <begin position="21"/>
        <end position="173"/>
    </location>
</feature>
<dbReference type="SUPFAM" id="SSF53067">
    <property type="entry name" value="Actin-like ATPase domain"/>
    <property type="match status" value="2"/>
</dbReference>
<protein>
    <submittedName>
        <fullName evidence="2">ParM/StbA family protein</fullName>
    </submittedName>
</protein>
<gene>
    <name evidence="2" type="ORF">PI95_032225</name>
</gene>
<dbReference type="Pfam" id="PF17989">
    <property type="entry name" value="ALP_N"/>
    <property type="match status" value="1"/>
</dbReference>